<evidence type="ECO:0000313" key="3">
    <source>
        <dbReference type="Proteomes" id="UP000077405"/>
    </source>
</evidence>
<dbReference type="EMBL" id="CP028907">
    <property type="protein sequence ID" value="AWB08880.1"/>
    <property type="molecule type" value="Genomic_DNA"/>
</dbReference>
<dbReference type="InterPro" id="IPR029058">
    <property type="entry name" value="AB_hydrolase_fold"/>
</dbReference>
<dbReference type="SUPFAM" id="SSF53474">
    <property type="entry name" value="alpha/beta-Hydrolases"/>
    <property type="match status" value="1"/>
</dbReference>
<organism evidence="2 3">
    <name type="scientific">Azospirillum humicireducens</name>
    <dbReference type="NCBI Taxonomy" id="1226968"/>
    <lineage>
        <taxon>Bacteria</taxon>
        <taxon>Pseudomonadati</taxon>
        <taxon>Pseudomonadota</taxon>
        <taxon>Alphaproteobacteria</taxon>
        <taxon>Rhodospirillales</taxon>
        <taxon>Azospirillaceae</taxon>
        <taxon>Azospirillum</taxon>
    </lineage>
</organism>
<dbReference type="KEGG" id="ahu:A6A40_28160"/>
<protein>
    <submittedName>
        <fullName evidence="2">Phospholipase</fullName>
    </submittedName>
</protein>
<keyword evidence="2" id="KW-0614">Plasmid</keyword>
<dbReference type="Proteomes" id="UP000077405">
    <property type="component" value="Plasmid pYZ6"/>
</dbReference>
<dbReference type="AlphaFoldDB" id="A0A2R4VWQ2"/>
<dbReference type="Pfam" id="PF26363">
    <property type="entry name" value="Phospholipase-like"/>
    <property type="match status" value="1"/>
</dbReference>
<sequence length="391" mass="41170">MAILSTLADMAGSATAKAKATYQTLRTGGRMAADTVKAGLKETGAAVLEGDFGGAAKRGAKAAGQTLTDDLANHFRKSTPVPARNPTIPCSQAEIDAKAKRVAERQALIEEARGKKVLPEVTERFARDNKAVERARLAADVYHHENGRDSPKTPPPGWTRLSDDPAELRKYGLVPSDLNPGTASGFRAELYVADPKVFGSPPQVVLVPKGTTFSAKEDWVNNLQQGIGLRSDYYERAIQAAQKVKSKVGPRLEMAGHSLGGGLATAGAVVADVPCTTFNTAGLKDDTVAAFGKSRANGGKVTNYQVAGEVLTTAQNVVGPMPTSIGRNVPLEAVDEQGNAFQGAAAGKKGMEYVKGVAADSITKHGMAYPINALEKQKRADEGQLRAALHR</sequence>
<proteinExistence type="predicted"/>
<keyword evidence="3" id="KW-1185">Reference proteome</keyword>
<dbReference type="RefSeq" id="WP_108549128.1">
    <property type="nucleotide sequence ID" value="NZ_CP028907.1"/>
</dbReference>
<dbReference type="OrthoDB" id="7296416at2"/>
<evidence type="ECO:0000256" key="1">
    <source>
        <dbReference type="SAM" id="MobiDB-lite"/>
    </source>
</evidence>
<evidence type="ECO:0000313" key="2">
    <source>
        <dbReference type="EMBL" id="AWB08880.1"/>
    </source>
</evidence>
<feature type="region of interest" description="Disordered" evidence="1">
    <location>
        <begin position="141"/>
        <end position="163"/>
    </location>
</feature>
<gene>
    <name evidence="2" type="ORF">A6A40_28160</name>
</gene>
<name>A0A2R4VWQ2_9PROT</name>
<feature type="compositionally biased region" description="Basic and acidic residues" evidence="1">
    <location>
        <begin position="141"/>
        <end position="151"/>
    </location>
</feature>
<reference evidence="2 3" key="1">
    <citation type="submission" date="2018-04" db="EMBL/GenBank/DDBJ databases">
        <title>Complete genome sequence of the nitrogen-fixing bacterium Azospirillum humicireducens type strain SgZ-5.</title>
        <authorList>
            <person name="Yu Z."/>
        </authorList>
    </citation>
    <scope>NUCLEOTIDE SEQUENCE [LARGE SCALE GENOMIC DNA]</scope>
    <source>
        <strain evidence="2 3">SgZ-5</strain>
        <plasmid evidence="2 3">pYZ6</plasmid>
    </source>
</reference>
<accession>A0A2R4VWQ2</accession>
<geneLocation type="plasmid" evidence="2 3">
    <name>pYZ6</name>
</geneLocation>